<evidence type="ECO:0000256" key="11">
    <source>
        <dbReference type="HAMAP-Rule" id="MF_00165"/>
    </source>
</evidence>
<keyword evidence="8 11" id="KW-0067">ATP-binding</keyword>
<proteinExistence type="inferred from homology"/>
<feature type="domain" description="Thymidylate kinase-like" evidence="12">
    <location>
        <begin position="5"/>
        <end position="179"/>
    </location>
</feature>
<dbReference type="GO" id="GO:0004798">
    <property type="term" value="F:dTMP kinase activity"/>
    <property type="evidence" value="ECO:0007669"/>
    <property type="project" value="UniProtKB-UniRule"/>
</dbReference>
<gene>
    <name evidence="11" type="primary">tmk</name>
    <name evidence="13" type="ORF">ASJ80_13250</name>
</gene>
<dbReference type="PANTHER" id="PTHR10344:SF4">
    <property type="entry name" value="UMP-CMP KINASE 2, MITOCHONDRIAL"/>
    <property type="match status" value="1"/>
</dbReference>
<reference evidence="13 14" key="1">
    <citation type="journal article" date="2017" name="BMC Genomics">
        <title>Genomic analysis of methanogenic archaea reveals a shift towards energy conservation.</title>
        <authorList>
            <person name="Gilmore S.P."/>
            <person name="Henske J.K."/>
            <person name="Sexton J.A."/>
            <person name="Solomon K.V."/>
            <person name="Seppala S."/>
            <person name="Yoo J.I."/>
            <person name="Huyett L.M."/>
            <person name="Pressman A."/>
            <person name="Cogan J.Z."/>
            <person name="Kivenson V."/>
            <person name="Peng X."/>
            <person name="Tan Y."/>
            <person name="Valentine D.L."/>
            <person name="O'Malley M.A."/>
        </authorList>
    </citation>
    <scope>NUCLEOTIDE SEQUENCE [LARGE SCALE GENOMIC DNA]</scope>
    <source>
        <strain evidence="13 14">M.o.H.</strain>
    </source>
</reference>
<dbReference type="PANTHER" id="PTHR10344">
    <property type="entry name" value="THYMIDYLATE KINASE"/>
    <property type="match status" value="1"/>
</dbReference>
<comment type="caution">
    <text evidence="13">The sequence shown here is derived from an EMBL/GenBank/DDBJ whole genome shotgun (WGS) entry which is preliminary data.</text>
</comment>
<evidence type="ECO:0000256" key="8">
    <source>
        <dbReference type="ARBA" id="ARBA00022840"/>
    </source>
</evidence>
<dbReference type="PROSITE" id="PS01331">
    <property type="entry name" value="THYMIDYLATE_KINASE"/>
    <property type="match status" value="1"/>
</dbReference>
<dbReference type="GO" id="GO:0005524">
    <property type="term" value="F:ATP binding"/>
    <property type="evidence" value="ECO:0007669"/>
    <property type="project" value="UniProtKB-UniRule"/>
</dbReference>
<dbReference type="AlphaFoldDB" id="A0A2A2H8R9"/>
<evidence type="ECO:0000256" key="2">
    <source>
        <dbReference type="ARBA" id="ARBA00012980"/>
    </source>
</evidence>
<dbReference type="SUPFAM" id="SSF52540">
    <property type="entry name" value="P-loop containing nucleoside triphosphate hydrolases"/>
    <property type="match status" value="1"/>
</dbReference>
<comment type="catalytic activity">
    <reaction evidence="10 11">
        <text>dTMP + ATP = dTDP + ADP</text>
        <dbReference type="Rhea" id="RHEA:13517"/>
        <dbReference type="ChEBI" id="CHEBI:30616"/>
        <dbReference type="ChEBI" id="CHEBI:58369"/>
        <dbReference type="ChEBI" id="CHEBI:63528"/>
        <dbReference type="ChEBI" id="CHEBI:456216"/>
        <dbReference type="EC" id="2.7.4.9"/>
    </reaction>
</comment>
<evidence type="ECO:0000256" key="3">
    <source>
        <dbReference type="ARBA" id="ARBA00013355"/>
    </source>
</evidence>
<keyword evidence="7 11" id="KW-0418">Kinase</keyword>
<dbReference type="EMBL" id="LMVM01000001">
    <property type="protein sequence ID" value="PAV05829.1"/>
    <property type="molecule type" value="Genomic_DNA"/>
</dbReference>
<dbReference type="Proteomes" id="UP000217784">
    <property type="component" value="Unassembled WGS sequence"/>
</dbReference>
<dbReference type="OrthoDB" id="43083at2157"/>
<dbReference type="HAMAP" id="MF_00165">
    <property type="entry name" value="Thymidylate_kinase"/>
    <property type="match status" value="1"/>
</dbReference>
<dbReference type="InterPro" id="IPR018095">
    <property type="entry name" value="Thymidylate_kin_CS"/>
</dbReference>
<evidence type="ECO:0000259" key="12">
    <source>
        <dbReference type="Pfam" id="PF02223"/>
    </source>
</evidence>
<dbReference type="GO" id="GO:0005737">
    <property type="term" value="C:cytoplasm"/>
    <property type="evidence" value="ECO:0007669"/>
    <property type="project" value="TreeGrafter"/>
</dbReference>
<evidence type="ECO:0000313" key="14">
    <source>
        <dbReference type="Proteomes" id="UP000217784"/>
    </source>
</evidence>
<dbReference type="GO" id="GO:0006233">
    <property type="term" value="P:dTDP biosynthetic process"/>
    <property type="evidence" value="ECO:0007669"/>
    <property type="project" value="InterPro"/>
</dbReference>
<feature type="binding site" evidence="11">
    <location>
        <begin position="7"/>
        <end position="14"/>
    </location>
    <ligand>
        <name>ATP</name>
        <dbReference type="ChEBI" id="CHEBI:30616"/>
    </ligand>
</feature>
<evidence type="ECO:0000313" key="13">
    <source>
        <dbReference type="EMBL" id="PAV05829.1"/>
    </source>
</evidence>
<evidence type="ECO:0000256" key="1">
    <source>
        <dbReference type="ARBA" id="ARBA00009776"/>
    </source>
</evidence>
<dbReference type="GO" id="GO:0006227">
    <property type="term" value="P:dUDP biosynthetic process"/>
    <property type="evidence" value="ECO:0007669"/>
    <property type="project" value="TreeGrafter"/>
</dbReference>
<keyword evidence="4 11" id="KW-0808">Transferase</keyword>
<evidence type="ECO:0000256" key="7">
    <source>
        <dbReference type="ARBA" id="ARBA00022777"/>
    </source>
</evidence>
<evidence type="ECO:0000256" key="4">
    <source>
        <dbReference type="ARBA" id="ARBA00022679"/>
    </source>
</evidence>
<keyword evidence="6 11" id="KW-0547">Nucleotide-binding</keyword>
<dbReference type="Gene3D" id="3.40.50.300">
    <property type="entry name" value="P-loop containing nucleotide triphosphate hydrolases"/>
    <property type="match status" value="1"/>
</dbReference>
<name>A0A2A2H8R9_METBR</name>
<sequence>MYICLEGIDGSGKSTQILLLEEWLNKCGFEVMRVFEPTDSDIGRLIRKMLRDPDATGENFQKTLALLFAADRMVLMDEIEAAEQSGKIVISDRCFYSSIVYQNDPSWLYELNKFVKIPDMVILLDLDVETALKRCDGKDSFENKAFLEKIRERYLELARKNDFFVINANNGINKICEDIKKVISPKIGRCI</sequence>
<dbReference type="Pfam" id="PF02223">
    <property type="entry name" value="Thymidylate_kin"/>
    <property type="match status" value="1"/>
</dbReference>
<dbReference type="RefSeq" id="WP_069581920.1">
    <property type="nucleotide sequence ID" value="NZ_LMVM01000001.1"/>
</dbReference>
<keyword evidence="5 11" id="KW-0545">Nucleotide biosynthesis</keyword>
<dbReference type="InterPro" id="IPR018094">
    <property type="entry name" value="Thymidylate_kinase"/>
</dbReference>
<comment type="similarity">
    <text evidence="1 11">Belongs to the thymidylate kinase family.</text>
</comment>
<dbReference type="InterPro" id="IPR039430">
    <property type="entry name" value="Thymidylate_kin-like_dom"/>
</dbReference>
<keyword evidence="14" id="KW-1185">Reference proteome</keyword>
<dbReference type="EC" id="2.7.4.9" evidence="2 11"/>
<evidence type="ECO:0000256" key="9">
    <source>
        <dbReference type="ARBA" id="ARBA00029962"/>
    </source>
</evidence>
<protein>
    <recommendedName>
        <fullName evidence="3 11">Probable thymidylate kinase</fullName>
        <ecNumber evidence="2 11">2.7.4.9</ecNumber>
    </recommendedName>
    <alternativeName>
        <fullName evidence="9 11">dTMP kinase</fullName>
    </alternativeName>
</protein>
<evidence type="ECO:0000256" key="10">
    <source>
        <dbReference type="ARBA" id="ARBA00048743"/>
    </source>
</evidence>
<organism evidence="13 14">
    <name type="scientific">Methanobacterium bryantii</name>
    <dbReference type="NCBI Taxonomy" id="2161"/>
    <lineage>
        <taxon>Archaea</taxon>
        <taxon>Methanobacteriati</taxon>
        <taxon>Methanobacteriota</taxon>
        <taxon>Methanomada group</taxon>
        <taxon>Methanobacteria</taxon>
        <taxon>Methanobacteriales</taxon>
        <taxon>Methanobacteriaceae</taxon>
        <taxon>Methanobacterium</taxon>
    </lineage>
</organism>
<dbReference type="GO" id="GO:0006235">
    <property type="term" value="P:dTTP biosynthetic process"/>
    <property type="evidence" value="ECO:0007669"/>
    <property type="project" value="UniProtKB-UniRule"/>
</dbReference>
<accession>A0A2A2H8R9</accession>
<dbReference type="NCBIfam" id="TIGR00041">
    <property type="entry name" value="DTMP_kinase"/>
    <property type="match status" value="1"/>
</dbReference>
<evidence type="ECO:0000256" key="5">
    <source>
        <dbReference type="ARBA" id="ARBA00022727"/>
    </source>
</evidence>
<evidence type="ECO:0000256" key="6">
    <source>
        <dbReference type="ARBA" id="ARBA00022741"/>
    </source>
</evidence>
<dbReference type="CDD" id="cd01672">
    <property type="entry name" value="TMPK"/>
    <property type="match status" value="1"/>
</dbReference>
<dbReference type="InterPro" id="IPR027417">
    <property type="entry name" value="P-loop_NTPase"/>
</dbReference>